<evidence type="ECO:0000313" key="2">
    <source>
        <dbReference type="Proteomes" id="UP000319004"/>
    </source>
</evidence>
<dbReference type="EMBL" id="CP037423">
    <property type="protein sequence ID" value="QDV45456.1"/>
    <property type="molecule type" value="Genomic_DNA"/>
</dbReference>
<dbReference type="OrthoDB" id="253123at2"/>
<dbReference type="AlphaFoldDB" id="A0A518HX66"/>
<gene>
    <name evidence="1" type="ORF">Enr13x_53350</name>
</gene>
<keyword evidence="2" id="KW-1185">Reference proteome</keyword>
<dbReference type="RefSeq" id="WP_145389609.1">
    <property type="nucleotide sequence ID" value="NZ_CP037423.1"/>
</dbReference>
<proteinExistence type="predicted"/>
<evidence type="ECO:0000313" key="1">
    <source>
        <dbReference type="EMBL" id="QDV45456.1"/>
    </source>
</evidence>
<dbReference type="KEGG" id="snep:Enr13x_53350"/>
<reference evidence="1 2" key="1">
    <citation type="submission" date="2019-03" db="EMBL/GenBank/DDBJ databases">
        <title>Deep-cultivation of Planctomycetes and their phenomic and genomic characterization uncovers novel biology.</title>
        <authorList>
            <person name="Wiegand S."/>
            <person name="Jogler M."/>
            <person name="Boedeker C."/>
            <person name="Pinto D."/>
            <person name="Vollmers J."/>
            <person name="Rivas-Marin E."/>
            <person name="Kohn T."/>
            <person name="Peeters S.H."/>
            <person name="Heuer A."/>
            <person name="Rast P."/>
            <person name="Oberbeckmann S."/>
            <person name="Bunk B."/>
            <person name="Jeske O."/>
            <person name="Meyerdierks A."/>
            <person name="Storesund J.E."/>
            <person name="Kallscheuer N."/>
            <person name="Luecker S."/>
            <person name="Lage O.M."/>
            <person name="Pohl T."/>
            <person name="Merkel B.J."/>
            <person name="Hornburger P."/>
            <person name="Mueller R.-W."/>
            <person name="Bruemmer F."/>
            <person name="Labrenz M."/>
            <person name="Spormann A.M."/>
            <person name="Op den Camp H."/>
            <person name="Overmann J."/>
            <person name="Amann R."/>
            <person name="Jetten M.S.M."/>
            <person name="Mascher T."/>
            <person name="Medema M.H."/>
            <person name="Devos D.P."/>
            <person name="Kaster A.-K."/>
            <person name="Ovreas L."/>
            <person name="Rohde M."/>
            <person name="Galperin M.Y."/>
            <person name="Jogler C."/>
        </authorList>
    </citation>
    <scope>NUCLEOTIDE SEQUENCE [LARGE SCALE GENOMIC DNA]</scope>
    <source>
        <strain evidence="1 2">Enr13</strain>
    </source>
</reference>
<protein>
    <submittedName>
        <fullName evidence="1">Uncharacterized protein</fullName>
    </submittedName>
</protein>
<organism evidence="1 2">
    <name type="scientific">Stieleria neptunia</name>
    <dbReference type="NCBI Taxonomy" id="2527979"/>
    <lineage>
        <taxon>Bacteria</taxon>
        <taxon>Pseudomonadati</taxon>
        <taxon>Planctomycetota</taxon>
        <taxon>Planctomycetia</taxon>
        <taxon>Pirellulales</taxon>
        <taxon>Pirellulaceae</taxon>
        <taxon>Stieleria</taxon>
    </lineage>
</organism>
<dbReference type="Proteomes" id="UP000319004">
    <property type="component" value="Chromosome"/>
</dbReference>
<name>A0A518HX66_9BACT</name>
<accession>A0A518HX66</accession>
<sequence>MATATSLVLFLLACQVSEVGKVASVSDSAEERLAYMQKTGSSYQVTVGEKSSGQPVTFRSKPVLRFTNPVSGVVDGGLFVWEDNEKRPVAAAQIFIIPQTDDVWLHEFQSLSTRPLRFEYNGRAAWAPAEAGVSFKPIPDAARPAATEPARLRQMRQLVRRFSASDDFEGGDEDRLRMMTTPIARYRDQTTIDGAVFVFAHGTDPELFVIIEARPPQGDQAATSDAQWHVALAPMTSYALQAQLDGKPYWSVHRRQEPIPVTATFKNFVFPPTH</sequence>